<sequence length="182" mass="20910">MTKETFMDLAYGLVLRRDGAIERCVEFILAETNGNWHGRARAMMCRRLKHCDVNAEQSSQLVSCITRRLTTGNFAEQFYDQLRLAMHLDQKSTFDIAQIWLASPKEHVRRFAAWILKTLLKKSESGLCAIKQASETALKSIESGRVDILYPPKKMLLPKKRLFQQRLKHNVALGTTDSRREG</sequence>
<evidence type="ECO:0008006" key="2">
    <source>
        <dbReference type="Google" id="ProtNLM"/>
    </source>
</evidence>
<reference evidence="1" key="1">
    <citation type="submission" date="2006-10" db="EMBL/GenBank/DDBJ databases">
        <title>Complete sequence of Solibacter usitatus Ellin6076.</title>
        <authorList>
            <consortium name="US DOE Joint Genome Institute"/>
            <person name="Copeland A."/>
            <person name="Lucas S."/>
            <person name="Lapidus A."/>
            <person name="Barry K."/>
            <person name="Detter J.C."/>
            <person name="Glavina del Rio T."/>
            <person name="Hammon N."/>
            <person name="Israni S."/>
            <person name="Dalin E."/>
            <person name="Tice H."/>
            <person name="Pitluck S."/>
            <person name="Thompson L.S."/>
            <person name="Brettin T."/>
            <person name="Bruce D."/>
            <person name="Han C."/>
            <person name="Tapia R."/>
            <person name="Gilna P."/>
            <person name="Schmutz J."/>
            <person name="Larimer F."/>
            <person name="Land M."/>
            <person name="Hauser L."/>
            <person name="Kyrpides N."/>
            <person name="Mikhailova N."/>
            <person name="Janssen P.H."/>
            <person name="Kuske C.R."/>
            <person name="Richardson P."/>
        </authorList>
    </citation>
    <scope>NUCLEOTIDE SEQUENCE</scope>
    <source>
        <strain evidence="1">Ellin6076</strain>
    </source>
</reference>
<protein>
    <recommendedName>
        <fullName evidence="2">DNA alkylation repair enzyme</fullName>
    </recommendedName>
</protein>
<evidence type="ECO:0000313" key="1">
    <source>
        <dbReference type="EMBL" id="ABJ86427.1"/>
    </source>
</evidence>
<accession>Q01V88</accession>
<dbReference type="HOGENOM" id="CLU_1481092_0_0_0"/>
<dbReference type="eggNOG" id="ENOG502ZJB0">
    <property type="taxonomic scope" value="Bacteria"/>
</dbReference>
<proteinExistence type="predicted"/>
<dbReference type="KEGG" id="sus:Acid_5480"/>
<organism evidence="1">
    <name type="scientific">Solibacter usitatus (strain Ellin6076)</name>
    <dbReference type="NCBI Taxonomy" id="234267"/>
    <lineage>
        <taxon>Bacteria</taxon>
        <taxon>Pseudomonadati</taxon>
        <taxon>Acidobacteriota</taxon>
        <taxon>Terriglobia</taxon>
        <taxon>Bryobacterales</taxon>
        <taxon>Solibacteraceae</taxon>
        <taxon>Candidatus Solibacter</taxon>
    </lineage>
</organism>
<dbReference type="EMBL" id="CP000473">
    <property type="protein sequence ID" value="ABJ86427.1"/>
    <property type="molecule type" value="Genomic_DNA"/>
</dbReference>
<dbReference type="STRING" id="234267.Acid_5480"/>
<name>Q01V88_SOLUE</name>
<dbReference type="InParanoid" id="Q01V88"/>
<dbReference type="AlphaFoldDB" id="Q01V88"/>
<gene>
    <name evidence="1" type="ordered locus">Acid_5480</name>
</gene>